<evidence type="ECO:0008006" key="5">
    <source>
        <dbReference type="Google" id="ProtNLM"/>
    </source>
</evidence>
<feature type="signal peptide" evidence="2">
    <location>
        <begin position="1"/>
        <end position="29"/>
    </location>
</feature>
<name>A0A4Y6UJK8_9PROT</name>
<evidence type="ECO:0000256" key="1">
    <source>
        <dbReference type="SAM" id="MobiDB-lite"/>
    </source>
</evidence>
<dbReference type="KEGG" id="ssam:E3D00_04035"/>
<feature type="compositionally biased region" description="Pro residues" evidence="1">
    <location>
        <begin position="260"/>
        <end position="308"/>
    </location>
</feature>
<dbReference type="EMBL" id="CP038141">
    <property type="protein sequence ID" value="QDH16828.1"/>
    <property type="molecule type" value="Genomic_DNA"/>
</dbReference>
<keyword evidence="4" id="KW-1185">Reference proteome</keyword>
<gene>
    <name evidence="3" type="ORF">E3D00_04035</name>
</gene>
<accession>A0A4Y6UJK8</accession>
<evidence type="ECO:0000313" key="4">
    <source>
        <dbReference type="Proteomes" id="UP000316313"/>
    </source>
</evidence>
<proteinExistence type="predicted"/>
<feature type="chain" id="PRO_5021459127" description="Auto-transporter adhesin head GIN domain-containing protein" evidence="2">
    <location>
        <begin position="30"/>
        <end position="346"/>
    </location>
</feature>
<keyword evidence="2" id="KW-0732">Signal</keyword>
<feature type="compositionally biased region" description="Pro residues" evidence="1">
    <location>
        <begin position="318"/>
        <end position="328"/>
    </location>
</feature>
<organism evidence="3 4">
    <name type="scientific">Swingsia samuiensis</name>
    <dbReference type="NCBI Taxonomy" id="1293412"/>
    <lineage>
        <taxon>Bacteria</taxon>
        <taxon>Pseudomonadati</taxon>
        <taxon>Pseudomonadota</taxon>
        <taxon>Alphaproteobacteria</taxon>
        <taxon>Acetobacterales</taxon>
        <taxon>Acetobacteraceae</taxon>
        <taxon>Swingsia</taxon>
    </lineage>
</organism>
<evidence type="ECO:0000256" key="2">
    <source>
        <dbReference type="SAM" id="SignalP"/>
    </source>
</evidence>
<dbReference type="AlphaFoldDB" id="A0A4Y6UJK8"/>
<evidence type="ECO:0000313" key="3">
    <source>
        <dbReference type="EMBL" id="QDH16828.1"/>
    </source>
</evidence>
<protein>
    <recommendedName>
        <fullName evidence="5">Auto-transporter adhesin head GIN domain-containing protein</fullName>
    </recommendedName>
</protein>
<dbReference type="Proteomes" id="UP000316313">
    <property type="component" value="Chromosome"/>
</dbReference>
<reference evidence="3 4" key="1">
    <citation type="submission" date="2019-03" db="EMBL/GenBank/DDBJ databases">
        <title>The complete genome sequence of Swingsia samuiensis NBRC107927(T).</title>
        <authorList>
            <person name="Chua K.-O."/>
            <person name="Chan K.-G."/>
            <person name="See-Too W.-S."/>
        </authorList>
    </citation>
    <scope>NUCLEOTIDE SEQUENCE [LARGE SCALE GENOMIC DNA]</scope>
    <source>
        <strain evidence="3 4">AH83</strain>
    </source>
</reference>
<dbReference type="OrthoDB" id="7284748at2"/>
<sequence length="346" mass="35032">MLLRSMTIALKSLFLASVAVCSLSVNAQAARVSMSGEDLDLSIPCTGQVKITVDPSMKDGATLDSTNSAQLIMRTGKEDDESRISITTKSCSPAGKVSISVSPNTGVSIHDSHDTHFVIVGKLASLEASLDSSSLDVSNTQSLDLSMHGSSSAHVGSVERAAQIVASGTSQFTADSAQLAALSAQLTNNASLSIAQGNIDALTIVTNDAASATILGNASVATVTANGTGTVNIERVAGPVVRTGSGTVHVGAPNGVVYRPTPPTPPAPSQSSPVPPPPNTPQPNMPAIVTPPPSPPVAQQPTTLPHPPIANSLTTPAINPPMATPPSPSIATPSVSAENKETKTTH</sequence>
<feature type="region of interest" description="Disordered" evidence="1">
    <location>
        <begin position="243"/>
        <end position="346"/>
    </location>
</feature>
<dbReference type="RefSeq" id="WP_141460170.1">
    <property type="nucleotide sequence ID" value="NZ_CP038141.1"/>
</dbReference>